<evidence type="ECO:0000313" key="1">
    <source>
        <dbReference type="EMBL" id="QJI02816.1"/>
    </source>
</evidence>
<gene>
    <name evidence="1" type="ORF">TM448B03686_0008</name>
</gene>
<protein>
    <submittedName>
        <fullName evidence="1">Uncharacterized protein</fullName>
    </submittedName>
</protein>
<dbReference type="AlphaFoldDB" id="A0A6M3Y325"/>
<organism evidence="1">
    <name type="scientific">viral metagenome</name>
    <dbReference type="NCBI Taxonomy" id="1070528"/>
    <lineage>
        <taxon>unclassified sequences</taxon>
        <taxon>metagenomes</taxon>
        <taxon>organismal metagenomes</taxon>
    </lineage>
</organism>
<accession>A0A6M3Y325</accession>
<dbReference type="EMBL" id="MT145033">
    <property type="protein sequence ID" value="QJI02816.1"/>
    <property type="molecule type" value="Genomic_DNA"/>
</dbReference>
<reference evidence="1" key="1">
    <citation type="submission" date="2020-03" db="EMBL/GenBank/DDBJ databases">
        <title>The deep terrestrial virosphere.</title>
        <authorList>
            <person name="Holmfeldt K."/>
            <person name="Nilsson E."/>
            <person name="Simone D."/>
            <person name="Lopez-Fernandez M."/>
            <person name="Wu X."/>
            <person name="de Brujin I."/>
            <person name="Lundin D."/>
            <person name="Andersson A."/>
            <person name="Bertilsson S."/>
            <person name="Dopson M."/>
        </authorList>
    </citation>
    <scope>NUCLEOTIDE SEQUENCE</scope>
    <source>
        <strain evidence="1">TM448B03686</strain>
    </source>
</reference>
<proteinExistence type="predicted"/>
<sequence>MTRSDKEIRDRIKEHENVENDYYSVDLEGTDGQYDDVNTVYVAKHFQIPELDWVLEGEPRYSVKEIFKLWESAEFDEWFDKIKDEVTCYASGTDLEKFIKKNPVKVKEILESEKK</sequence>
<name>A0A6M3Y325_9ZZZZ</name>